<feature type="domain" description="ABC transmembrane type-1" evidence="8">
    <location>
        <begin position="149"/>
        <end position="328"/>
    </location>
</feature>
<feature type="transmembrane region" description="Helical" evidence="7">
    <location>
        <begin position="59"/>
        <end position="80"/>
    </location>
</feature>
<dbReference type="GO" id="GO:0015226">
    <property type="term" value="F:carnitine transmembrane transporter activity"/>
    <property type="evidence" value="ECO:0007669"/>
    <property type="project" value="TreeGrafter"/>
</dbReference>
<evidence type="ECO:0000256" key="4">
    <source>
        <dbReference type="ARBA" id="ARBA00022692"/>
    </source>
</evidence>
<dbReference type="SUPFAM" id="SSF161098">
    <property type="entry name" value="MetI-like"/>
    <property type="match status" value="1"/>
</dbReference>
<evidence type="ECO:0000313" key="9">
    <source>
        <dbReference type="EMBL" id="MBE1605178.1"/>
    </source>
</evidence>
<dbReference type="GO" id="GO:0043190">
    <property type="term" value="C:ATP-binding cassette (ABC) transporter complex"/>
    <property type="evidence" value="ECO:0007669"/>
    <property type="project" value="TreeGrafter"/>
</dbReference>
<evidence type="ECO:0000256" key="5">
    <source>
        <dbReference type="ARBA" id="ARBA00022989"/>
    </source>
</evidence>
<dbReference type="Pfam" id="PF00528">
    <property type="entry name" value="BPD_transp_1"/>
    <property type="match status" value="1"/>
</dbReference>
<evidence type="ECO:0000256" key="2">
    <source>
        <dbReference type="ARBA" id="ARBA00022448"/>
    </source>
</evidence>
<comment type="subcellular location">
    <subcellularLocation>
        <location evidence="7">Cell membrane</location>
        <topology evidence="7">Multi-pass membrane protein</topology>
    </subcellularLocation>
    <subcellularLocation>
        <location evidence="1">Membrane</location>
        <topology evidence="1">Multi-pass membrane protein</topology>
    </subcellularLocation>
</comment>
<accession>A0A927RJ26</accession>
<dbReference type="GO" id="GO:0031460">
    <property type="term" value="P:glycine betaine transport"/>
    <property type="evidence" value="ECO:0007669"/>
    <property type="project" value="TreeGrafter"/>
</dbReference>
<feature type="transmembrane region" description="Helical" evidence="7">
    <location>
        <begin position="87"/>
        <end position="105"/>
    </location>
</feature>
<evidence type="ECO:0000256" key="1">
    <source>
        <dbReference type="ARBA" id="ARBA00004141"/>
    </source>
</evidence>
<evidence type="ECO:0000256" key="6">
    <source>
        <dbReference type="ARBA" id="ARBA00023136"/>
    </source>
</evidence>
<dbReference type="PANTHER" id="PTHR47737:SF1">
    <property type="entry name" value="GLYCINE BETAINE_PROLINE BETAINE TRANSPORT SYSTEM PERMEASE PROTEIN PROW"/>
    <property type="match status" value="1"/>
</dbReference>
<dbReference type="AlphaFoldDB" id="A0A927RJ26"/>
<dbReference type="Gene3D" id="1.10.3720.10">
    <property type="entry name" value="MetI-like"/>
    <property type="match status" value="1"/>
</dbReference>
<comment type="similarity">
    <text evidence="7">Belongs to the binding-protein-dependent transport system permease family.</text>
</comment>
<dbReference type="EMBL" id="JADBEM010000001">
    <property type="protein sequence ID" value="MBE1605178.1"/>
    <property type="molecule type" value="Genomic_DNA"/>
</dbReference>
<dbReference type="Proteomes" id="UP000638648">
    <property type="component" value="Unassembled WGS sequence"/>
</dbReference>
<keyword evidence="5 7" id="KW-1133">Transmembrane helix</keyword>
<dbReference type="GO" id="GO:0015871">
    <property type="term" value="P:choline transport"/>
    <property type="evidence" value="ECO:0007669"/>
    <property type="project" value="TreeGrafter"/>
</dbReference>
<feature type="transmembrane region" description="Helical" evidence="7">
    <location>
        <begin position="307"/>
        <end position="324"/>
    </location>
</feature>
<reference evidence="9" key="1">
    <citation type="submission" date="2020-10" db="EMBL/GenBank/DDBJ databases">
        <title>Sequencing the genomes of 1000 actinobacteria strains.</title>
        <authorList>
            <person name="Klenk H.-P."/>
        </authorList>
    </citation>
    <scope>NUCLEOTIDE SEQUENCE</scope>
    <source>
        <strain evidence="9">DSM 45354</strain>
    </source>
</reference>
<feature type="transmembrane region" description="Helical" evidence="7">
    <location>
        <begin position="111"/>
        <end position="140"/>
    </location>
</feature>
<protein>
    <submittedName>
        <fullName evidence="9">Glycine betaine/proline transport system permease protein</fullName>
    </submittedName>
</protein>
<name>A0A927RJ26_9ACTN</name>
<dbReference type="PROSITE" id="PS50928">
    <property type="entry name" value="ABC_TM1"/>
    <property type="match status" value="1"/>
</dbReference>
<keyword evidence="4 7" id="KW-0812">Transmembrane</keyword>
<dbReference type="InterPro" id="IPR000515">
    <property type="entry name" value="MetI-like"/>
</dbReference>
<organism evidence="9 10">
    <name type="scientific">Actinopolymorpha pittospori</name>
    <dbReference type="NCBI Taxonomy" id="648752"/>
    <lineage>
        <taxon>Bacteria</taxon>
        <taxon>Bacillati</taxon>
        <taxon>Actinomycetota</taxon>
        <taxon>Actinomycetes</taxon>
        <taxon>Propionibacteriales</taxon>
        <taxon>Actinopolymorphaceae</taxon>
        <taxon>Actinopolymorpha</taxon>
    </lineage>
</organism>
<dbReference type="InterPro" id="IPR035906">
    <property type="entry name" value="MetI-like_sf"/>
</dbReference>
<dbReference type="CDD" id="cd06261">
    <property type="entry name" value="TM_PBP2"/>
    <property type="match status" value="1"/>
</dbReference>
<evidence type="ECO:0000313" key="10">
    <source>
        <dbReference type="Proteomes" id="UP000638648"/>
    </source>
</evidence>
<keyword evidence="3" id="KW-1003">Cell membrane</keyword>
<comment type="caution">
    <text evidence="9">The sequence shown here is derived from an EMBL/GenBank/DDBJ whole genome shotgun (WGS) entry which is preliminary data.</text>
</comment>
<feature type="transmembrane region" description="Helical" evidence="7">
    <location>
        <begin position="196"/>
        <end position="222"/>
    </location>
</feature>
<sequence>MSPLAVSSLRAESSPLAAVGIPRLHVGDLFAALVDWLTNNLGAVFDAIGSAIGWTVGGLAGFFSAPAIIGLAIVFGLLGLALRGWKWGVAALVITGVLGYLAALGGVPPAFVLAVAFGVLGLAIRGWKFGLFAVVAFALIDSMGLWKPAMDTLALVLVASLVAVVLAIPIGIAAGRSDTFSRIVKPVLDLMQTMPAMVYLIPSIFLFSIGVVPGVVATVIFAMAPGVRLTELGIRQVDKEVVEAGEAFGAPPGRILGRIQLPLALPTIMAGVNQVIMLALSMVVIAGLVGAGGLGGEVYTSISTIDLAGGFEAGLAVVVLAVYLDRLTASLTSRSAVVRAQAAASNR</sequence>
<evidence type="ECO:0000256" key="7">
    <source>
        <dbReference type="RuleBase" id="RU363032"/>
    </source>
</evidence>
<keyword evidence="10" id="KW-1185">Reference proteome</keyword>
<proteinExistence type="inferred from homology"/>
<gene>
    <name evidence="9" type="ORF">HEB94_002026</name>
</gene>
<dbReference type="PANTHER" id="PTHR47737">
    <property type="entry name" value="GLYCINE BETAINE/PROLINE BETAINE TRANSPORT SYSTEM PERMEASE PROTEIN PROW"/>
    <property type="match status" value="1"/>
</dbReference>
<evidence type="ECO:0000259" key="8">
    <source>
        <dbReference type="PROSITE" id="PS50928"/>
    </source>
</evidence>
<feature type="transmembrane region" description="Helical" evidence="7">
    <location>
        <begin position="275"/>
        <end position="295"/>
    </location>
</feature>
<dbReference type="RefSeq" id="WP_337917559.1">
    <property type="nucleotide sequence ID" value="NZ_BAABJL010000133.1"/>
</dbReference>
<dbReference type="FunFam" id="1.10.3720.10:FF:000001">
    <property type="entry name" value="Glycine betaine ABC transporter, permease"/>
    <property type="match status" value="1"/>
</dbReference>
<dbReference type="GO" id="GO:0005275">
    <property type="term" value="F:amine transmembrane transporter activity"/>
    <property type="evidence" value="ECO:0007669"/>
    <property type="project" value="TreeGrafter"/>
</dbReference>
<evidence type="ECO:0000256" key="3">
    <source>
        <dbReference type="ARBA" id="ARBA00022475"/>
    </source>
</evidence>
<keyword evidence="6 7" id="KW-0472">Membrane</keyword>
<keyword evidence="2 7" id="KW-0813">Transport</keyword>
<feature type="transmembrane region" description="Helical" evidence="7">
    <location>
        <begin position="152"/>
        <end position="176"/>
    </location>
</feature>